<name>A0ABT1BVK3_9BACT</name>
<dbReference type="Proteomes" id="UP001204015">
    <property type="component" value="Unassembled WGS sequence"/>
</dbReference>
<organism evidence="2 3">
    <name type="scientific">Segatella cerevisiae</name>
    <dbReference type="NCBI Taxonomy" id="2053716"/>
    <lineage>
        <taxon>Bacteria</taxon>
        <taxon>Pseudomonadati</taxon>
        <taxon>Bacteroidota</taxon>
        <taxon>Bacteroidia</taxon>
        <taxon>Bacteroidales</taxon>
        <taxon>Prevotellaceae</taxon>
        <taxon>Segatella</taxon>
    </lineage>
</organism>
<comment type="caution">
    <text evidence="2">The sequence shown here is derived from an EMBL/GenBank/DDBJ whole genome shotgun (WGS) entry which is preliminary data.</text>
</comment>
<keyword evidence="3" id="KW-1185">Reference proteome</keyword>
<evidence type="ECO:0000313" key="3">
    <source>
        <dbReference type="Proteomes" id="UP001204015"/>
    </source>
</evidence>
<proteinExistence type="predicted"/>
<reference evidence="2 3" key="1">
    <citation type="submission" date="2022-06" db="EMBL/GenBank/DDBJ databases">
        <title>A taxonomic note on the genus Prevotella: Description of four novel genera and emended description of the genera Hallella and Xylanibacter.</title>
        <authorList>
            <person name="Hitch T.C.A."/>
        </authorList>
    </citation>
    <scope>NUCLEOTIDE SEQUENCE [LARGE SCALE GENOMIC DNA]</scope>
    <source>
        <strain evidence="2 3">DSM 100619</strain>
    </source>
</reference>
<dbReference type="SUPFAM" id="SSF48452">
    <property type="entry name" value="TPR-like"/>
    <property type="match status" value="1"/>
</dbReference>
<evidence type="ECO:0000313" key="2">
    <source>
        <dbReference type="EMBL" id="MCO6025107.1"/>
    </source>
</evidence>
<sequence length="403" mass="44807">MKKMLMISAMMLLFASAVFAGDSDGLKAIMKAGTYDECKQLIDQNLNSLANNEEKAQAYNKLCDLAFAAYQKESSAMATNQAMKAMGKTGSPVDSLSMAEAAYNAVQAGLECDKYDELPNAKGKVKPKFKEANSSRLGGARLNLINYGGFYMQKDQPRALKYWSLYFDTHDNPFFKAIPAATEKPYLGQVAYFSSVFALNAKDYAKVEKYTDYAKGDSTYGKPAFDLKLRAMSATLHNKADSVAFAQQLQTLYTQDPTNSTVLENLIQVQTKLNGRAAGEKIIDDVLAKDPKNFVALFYKANNLMIAQNYNDAIPILKNILDANPKTTLAWYSLAICYYNRAVTSKATASSNILLDEAIKDYDKCKELDPQQQQVNWGYNRYSAYYARYGAADPKTKDAEKDK</sequence>
<dbReference type="EMBL" id="JAMXLY010000011">
    <property type="protein sequence ID" value="MCO6025107.1"/>
    <property type="molecule type" value="Genomic_DNA"/>
</dbReference>
<gene>
    <name evidence="2" type="ORF">NG821_04510</name>
</gene>
<feature type="signal peptide" evidence="1">
    <location>
        <begin position="1"/>
        <end position="20"/>
    </location>
</feature>
<keyword evidence="1" id="KW-0732">Signal</keyword>
<dbReference type="RefSeq" id="WP_252760470.1">
    <property type="nucleotide sequence ID" value="NZ_JAMXLY010000011.1"/>
</dbReference>
<dbReference type="Gene3D" id="1.25.40.10">
    <property type="entry name" value="Tetratricopeptide repeat domain"/>
    <property type="match status" value="1"/>
</dbReference>
<accession>A0ABT1BVK3</accession>
<evidence type="ECO:0000256" key="1">
    <source>
        <dbReference type="SAM" id="SignalP"/>
    </source>
</evidence>
<feature type="chain" id="PRO_5045838691" evidence="1">
    <location>
        <begin position="21"/>
        <end position="403"/>
    </location>
</feature>
<dbReference type="InterPro" id="IPR011990">
    <property type="entry name" value="TPR-like_helical_dom_sf"/>
</dbReference>
<protein>
    <submittedName>
        <fullName evidence="2">Tetratricopeptide repeat protein</fullName>
    </submittedName>
</protein>